<gene>
    <name evidence="1" type="ORF">A3844_23640</name>
</gene>
<protein>
    <submittedName>
        <fullName evidence="1">Uncharacterized protein</fullName>
    </submittedName>
</protein>
<dbReference type="Proteomes" id="UP000186058">
    <property type="component" value="Unassembled WGS sequence"/>
</dbReference>
<proteinExistence type="predicted"/>
<keyword evidence="2" id="KW-1185">Reference proteome</keyword>
<dbReference type="EMBL" id="LVWI01000067">
    <property type="protein sequence ID" value="OKP82751.1"/>
    <property type="molecule type" value="Genomic_DNA"/>
</dbReference>
<sequence>MSYDVHITRADHWTNSEAKPISIEESKVYFAAKADFEYMNKFSHQTPFGTLTMGGEFFVWNSKDGKVPFSYHEGRITVSRADDFIIGRMKQVAQELDAIVQGDEGELY</sequence>
<name>A0ABX3EJE1_9BACL</name>
<reference evidence="1 2" key="1">
    <citation type="submission" date="2016-03" db="EMBL/GenBank/DDBJ databases">
        <authorList>
            <person name="Sant'Anna F.H."/>
            <person name="Ambrosini A."/>
            <person name="Souza R."/>
            <person name="Bach E."/>
            <person name="Fernandes G."/>
            <person name="Balsanelli E."/>
            <person name="Baura V.A."/>
            <person name="Souza E.M."/>
            <person name="Passaglia L."/>
        </authorList>
    </citation>
    <scope>NUCLEOTIDE SEQUENCE [LARGE SCALE GENOMIC DNA]</scope>
    <source>
        <strain evidence="1 2">P26E</strain>
    </source>
</reference>
<accession>A0ABX3EJE1</accession>
<evidence type="ECO:0000313" key="1">
    <source>
        <dbReference type="EMBL" id="OKP82751.1"/>
    </source>
</evidence>
<dbReference type="RefSeq" id="WP_074084715.1">
    <property type="nucleotide sequence ID" value="NZ_LVWI01000067.1"/>
</dbReference>
<organism evidence="1 2">
    <name type="scientific">Paenibacillus helianthi</name>
    <dbReference type="NCBI Taxonomy" id="1349432"/>
    <lineage>
        <taxon>Bacteria</taxon>
        <taxon>Bacillati</taxon>
        <taxon>Bacillota</taxon>
        <taxon>Bacilli</taxon>
        <taxon>Bacillales</taxon>
        <taxon>Paenibacillaceae</taxon>
        <taxon>Paenibacillus</taxon>
    </lineage>
</organism>
<evidence type="ECO:0000313" key="2">
    <source>
        <dbReference type="Proteomes" id="UP000186058"/>
    </source>
</evidence>
<comment type="caution">
    <text evidence="1">The sequence shown here is derived from an EMBL/GenBank/DDBJ whole genome shotgun (WGS) entry which is preliminary data.</text>
</comment>